<dbReference type="EMBL" id="CP009223">
    <property type="protein sequence ID" value="AIM63077.1"/>
    <property type="molecule type" value="Genomic_DNA"/>
</dbReference>
<name>A0A088GLE4_9LACO</name>
<reference evidence="2" key="2">
    <citation type="submission" date="2014-08" db="EMBL/GenBank/DDBJ databases">
        <title>Complete genome of Weissella ceti strain WS74 isolated from diseased rainbow trout in Brazil.</title>
        <authorList>
            <person name="Figueiredo H.C.P."/>
            <person name="Leal C.A.G."/>
            <person name="Pereira F.L."/>
            <person name="Soares S.C."/>
            <person name="Dorella F.A."/>
            <person name="Carvalho A.F."/>
            <person name="Azevedo V.A.C."/>
        </authorList>
    </citation>
    <scope>NUCLEOTIDE SEQUENCE [LARGE SCALE GENOMIC DNA]</scope>
    <source>
        <strain evidence="2">WS74</strain>
    </source>
</reference>
<gene>
    <name evidence="1" type="ORF">WS74_0825</name>
</gene>
<proteinExistence type="predicted"/>
<reference evidence="1 2" key="1">
    <citation type="journal article" date="2014" name="Genome Announc.">
        <title>Complete Genome Sequences of Fish Pathogenic Weissella ceti Strains WS74 and WS105.</title>
        <authorList>
            <person name="Figueiredo H.C."/>
            <person name="Leal C.A."/>
            <person name="Dorella F.A."/>
            <person name="Carvalho A.F."/>
            <person name="Soares S.C."/>
            <person name="Pereira F.L."/>
            <person name="Azevedo V.A."/>
        </authorList>
    </citation>
    <scope>NUCLEOTIDE SEQUENCE [LARGE SCALE GENOMIC DNA]</scope>
    <source>
        <strain evidence="1 2">WS74</strain>
    </source>
</reference>
<dbReference type="KEGG" id="wct:WS74_0825"/>
<sequence>MNTDEPNKQTEANKRWVANNKEHANYLRYRSMARSFIRKMATAEDLAELEQMIADKKTEL</sequence>
<protein>
    <submittedName>
        <fullName evidence="1">Phage tail protein</fullName>
    </submittedName>
</protein>
<keyword evidence="2" id="KW-1185">Reference proteome</keyword>
<evidence type="ECO:0000313" key="1">
    <source>
        <dbReference type="EMBL" id="AIM63077.1"/>
    </source>
</evidence>
<evidence type="ECO:0000313" key="2">
    <source>
        <dbReference type="Proteomes" id="UP000029079"/>
    </source>
</evidence>
<dbReference type="AlphaFoldDB" id="A0A088GLE4"/>
<dbReference type="Proteomes" id="UP000029079">
    <property type="component" value="Chromosome"/>
</dbReference>
<accession>A0A088GLE4</accession>
<organism evidence="1 2">
    <name type="scientific">Weissella ceti</name>
    <dbReference type="NCBI Taxonomy" id="759620"/>
    <lineage>
        <taxon>Bacteria</taxon>
        <taxon>Bacillati</taxon>
        <taxon>Bacillota</taxon>
        <taxon>Bacilli</taxon>
        <taxon>Lactobacillales</taxon>
        <taxon>Lactobacillaceae</taxon>
        <taxon>Weissella</taxon>
    </lineage>
</organism>
<dbReference type="RefSeq" id="WP_038536249.1">
    <property type="nucleotide sequence ID" value="NZ_CP009223.1"/>
</dbReference>